<reference evidence="1" key="1">
    <citation type="submission" date="2019-08" db="EMBL/GenBank/DDBJ databases">
        <authorList>
            <person name="Kucharzyk K."/>
            <person name="Murdoch R.W."/>
            <person name="Higgins S."/>
            <person name="Loffler F."/>
        </authorList>
    </citation>
    <scope>NUCLEOTIDE SEQUENCE</scope>
</reference>
<organism evidence="1">
    <name type="scientific">bioreactor metagenome</name>
    <dbReference type="NCBI Taxonomy" id="1076179"/>
    <lineage>
        <taxon>unclassified sequences</taxon>
        <taxon>metagenomes</taxon>
        <taxon>ecological metagenomes</taxon>
    </lineage>
</organism>
<comment type="caution">
    <text evidence="1">The sequence shown here is derived from an EMBL/GenBank/DDBJ whole genome shotgun (WGS) entry which is preliminary data.</text>
</comment>
<dbReference type="EMBL" id="VSSQ01033521">
    <property type="protein sequence ID" value="MPM85149.1"/>
    <property type="molecule type" value="Genomic_DNA"/>
</dbReference>
<dbReference type="AlphaFoldDB" id="A0A645D7E7"/>
<proteinExistence type="predicted"/>
<sequence length="54" mass="6315">MFVNRHQRVDKERHKPEIFVRCLAGREKPYAGIGAQRPVVVFARSVYAGEWLFV</sequence>
<protein>
    <submittedName>
        <fullName evidence="1">Uncharacterized protein</fullName>
    </submittedName>
</protein>
<gene>
    <name evidence="1" type="ORF">SDC9_132226</name>
</gene>
<name>A0A645D7E7_9ZZZZ</name>
<evidence type="ECO:0000313" key="1">
    <source>
        <dbReference type="EMBL" id="MPM85149.1"/>
    </source>
</evidence>
<accession>A0A645D7E7</accession>